<comment type="caution">
    <text evidence="4">The sequence shown here is derived from an EMBL/GenBank/DDBJ whole genome shotgun (WGS) entry which is preliminary data.</text>
</comment>
<accession>A0A7I9XM73</accession>
<sequence length="370" mass="40498">MAAQRDTSAVAADHRSILPNAAGFPWWGAVAVAVVATAVGVAFDAGSGDKELSIVFSALYAMGCIAAVLTVRQSAVFTAVVQPPLILFCTVPAAYWLFRGGGFPGVKAILINCGYPLIERFPLMLFTAAAVLLLGMVRWYLGMLSGATTPVSDDDAAPRRRPAVVEKLSALLTAALSRNPAHAIEPPAARAPRERRPGDRPRRATPEARRAARKTTSGRPAARSGERRRGANGAVPSRSRHVRPPMDDVPATERPRRRRPAPDLRDEPLPRRRRPAPDWQDEAPRRRPEPRSRADRDPRARGYQPSEAPESLPRRRQPPPAGRGNGAGSTHHPVSRVRYRTGGDDETGREPRTRSRQPRTGEFDSWEYDI</sequence>
<feature type="transmembrane region" description="Helical" evidence="2">
    <location>
        <begin position="24"/>
        <end position="45"/>
    </location>
</feature>
<feature type="transmembrane region" description="Helical" evidence="2">
    <location>
        <begin position="52"/>
        <end position="69"/>
    </location>
</feature>
<organism evidence="4 5">
    <name type="scientific">Mycolicibacter senuensis</name>
    <dbReference type="NCBI Taxonomy" id="386913"/>
    <lineage>
        <taxon>Bacteria</taxon>
        <taxon>Bacillati</taxon>
        <taxon>Actinomycetota</taxon>
        <taxon>Actinomycetes</taxon>
        <taxon>Mycobacteriales</taxon>
        <taxon>Mycobacteriaceae</taxon>
        <taxon>Mycolicibacter</taxon>
    </lineage>
</organism>
<dbReference type="InterPro" id="IPR046672">
    <property type="entry name" value="DUF6542"/>
</dbReference>
<proteinExistence type="predicted"/>
<feature type="transmembrane region" description="Helical" evidence="2">
    <location>
        <begin position="75"/>
        <end position="98"/>
    </location>
</feature>
<dbReference type="OrthoDB" id="5192877at2"/>
<protein>
    <recommendedName>
        <fullName evidence="3">DUF6542 domain-containing protein</fullName>
    </recommendedName>
</protein>
<evidence type="ECO:0000256" key="1">
    <source>
        <dbReference type="SAM" id="MobiDB-lite"/>
    </source>
</evidence>
<gene>
    <name evidence="4" type="ORF">MSEN_22070</name>
</gene>
<evidence type="ECO:0000259" key="3">
    <source>
        <dbReference type="Pfam" id="PF20177"/>
    </source>
</evidence>
<dbReference type="AlphaFoldDB" id="A0A7I9XM73"/>
<feature type="region of interest" description="Disordered" evidence="1">
    <location>
        <begin position="179"/>
        <end position="370"/>
    </location>
</feature>
<feature type="compositionally biased region" description="Basic and acidic residues" evidence="1">
    <location>
        <begin position="191"/>
        <end position="210"/>
    </location>
</feature>
<reference evidence="4 5" key="1">
    <citation type="journal article" date="2019" name="Emerg. Microbes Infect.">
        <title>Comprehensive subspecies identification of 175 nontuberculous mycobacteria species based on 7547 genomic profiles.</title>
        <authorList>
            <person name="Matsumoto Y."/>
            <person name="Kinjo T."/>
            <person name="Motooka D."/>
            <person name="Nabeya D."/>
            <person name="Jung N."/>
            <person name="Uechi K."/>
            <person name="Horii T."/>
            <person name="Iida T."/>
            <person name="Fujita J."/>
            <person name="Nakamura S."/>
        </authorList>
    </citation>
    <scope>NUCLEOTIDE SEQUENCE [LARGE SCALE GENOMIC DNA]</scope>
    <source>
        <strain evidence="4 5">JCM 16017</strain>
    </source>
</reference>
<keyword evidence="5" id="KW-1185">Reference proteome</keyword>
<feature type="compositionally biased region" description="Basic and acidic residues" evidence="1">
    <location>
        <begin position="282"/>
        <end position="300"/>
    </location>
</feature>
<feature type="compositionally biased region" description="Basic and acidic residues" evidence="1">
    <location>
        <begin position="341"/>
        <end position="353"/>
    </location>
</feature>
<evidence type="ECO:0000256" key="2">
    <source>
        <dbReference type="SAM" id="Phobius"/>
    </source>
</evidence>
<dbReference type="RefSeq" id="WP_085088661.1">
    <property type="nucleotide sequence ID" value="NZ_BLKV01000001.1"/>
</dbReference>
<keyword evidence="2" id="KW-1133">Transmembrane helix</keyword>
<feature type="compositionally biased region" description="Basic and acidic residues" evidence="1">
    <location>
        <begin position="260"/>
        <end position="270"/>
    </location>
</feature>
<keyword evidence="2" id="KW-0472">Membrane</keyword>
<name>A0A7I9XM73_9MYCO</name>
<dbReference type="Proteomes" id="UP000465263">
    <property type="component" value="Unassembled WGS sequence"/>
</dbReference>
<dbReference type="EMBL" id="BLKV01000001">
    <property type="protein sequence ID" value="GFG70487.1"/>
    <property type="molecule type" value="Genomic_DNA"/>
</dbReference>
<keyword evidence="2" id="KW-0812">Transmembrane</keyword>
<feature type="compositionally biased region" description="Low complexity" evidence="1">
    <location>
        <begin position="180"/>
        <end position="190"/>
    </location>
</feature>
<feature type="domain" description="DUF6542" evidence="3">
    <location>
        <begin position="23"/>
        <end position="141"/>
    </location>
</feature>
<evidence type="ECO:0000313" key="4">
    <source>
        <dbReference type="EMBL" id="GFG70487.1"/>
    </source>
</evidence>
<dbReference type="Pfam" id="PF20177">
    <property type="entry name" value="DUF6542"/>
    <property type="match status" value="1"/>
</dbReference>
<feature type="transmembrane region" description="Helical" evidence="2">
    <location>
        <begin position="121"/>
        <end position="141"/>
    </location>
</feature>
<evidence type="ECO:0000313" key="5">
    <source>
        <dbReference type="Proteomes" id="UP000465263"/>
    </source>
</evidence>